<reference evidence="7 8" key="1">
    <citation type="submission" date="2016-02" db="EMBL/GenBank/DDBJ databases">
        <authorList>
            <consortium name="Pathogen Informatics"/>
        </authorList>
    </citation>
    <scope>NUCLEOTIDE SEQUENCE [LARGE SCALE GENOMIC DNA]</scope>
    <source>
        <strain evidence="7 8">LSS99</strain>
    </source>
</reference>
<keyword evidence="2" id="KW-1003">Cell membrane</keyword>
<evidence type="ECO:0000256" key="3">
    <source>
        <dbReference type="ARBA" id="ARBA00022692"/>
    </source>
</evidence>
<keyword evidence="3 6" id="KW-0812">Transmembrane</keyword>
<feature type="transmembrane region" description="Helical" evidence="6">
    <location>
        <begin position="120"/>
        <end position="140"/>
    </location>
</feature>
<feature type="transmembrane region" description="Helical" evidence="6">
    <location>
        <begin position="214"/>
        <end position="234"/>
    </location>
</feature>
<comment type="subcellular location">
    <subcellularLocation>
        <location evidence="1">Cell membrane</location>
        <topology evidence="1">Multi-pass membrane protein</topology>
    </subcellularLocation>
</comment>
<feature type="transmembrane region" description="Helical" evidence="6">
    <location>
        <begin position="86"/>
        <end position="108"/>
    </location>
</feature>
<feature type="transmembrane region" description="Helical" evidence="6">
    <location>
        <begin position="43"/>
        <end position="66"/>
    </location>
</feature>
<feature type="transmembrane region" description="Helical" evidence="6">
    <location>
        <begin position="175"/>
        <end position="194"/>
    </location>
</feature>
<name>A0A116NPF1_STRSU</name>
<feature type="transmembrane region" description="Helical" evidence="6">
    <location>
        <begin position="12"/>
        <end position="31"/>
    </location>
</feature>
<dbReference type="RefSeq" id="WP_044755401.1">
    <property type="nucleotide sequence ID" value="NZ_CEJM01000132.1"/>
</dbReference>
<evidence type="ECO:0000256" key="4">
    <source>
        <dbReference type="ARBA" id="ARBA00022989"/>
    </source>
</evidence>
<feature type="transmembrane region" description="Helical" evidence="6">
    <location>
        <begin position="394"/>
        <end position="413"/>
    </location>
</feature>
<dbReference type="GO" id="GO:0005886">
    <property type="term" value="C:plasma membrane"/>
    <property type="evidence" value="ECO:0007669"/>
    <property type="project" value="UniProtKB-SubCell"/>
</dbReference>
<keyword evidence="5 6" id="KW-0472">Membrane</keyword>
<evidence type="ECO:0000256" key="2">
    <source>
        <dbReference type="ARBA" id="ARBA00022475"/>
    </source>
</evidence>
<dbReference type="AlphaFoldDB" id="A0A116NPF1"/>
<accession>A0A116NPF1</accession>
<gene>
    <name evidence="7" type="ORF">ERS132461_01389</name>
</gene>
<keyword evidence="4 6" id="KW-1133">Transmembrane helix</keyword>
<evidence type="ECO:0000313" key="8">
    <source>
        <dbReference type="Proteomes" id="UP000073388"/>
    </source>
</evidence>
<feature type="transmembrane region" description="Helical" evidence="6">
    <location>
        <begin position="297"/>
        <end position="321"/>
    </location>
</feature>
<dbReference type="InterPro" id="IPR050833">
    <property type="entry name" value="Poly_Biosynth_Transport"/>
</dbReference>
<proteinExistence type="predicted"/>
<feature type="transmembrane region" description="Helical" evidence="6">
    <location>
        <begin position="152"/>
        <end position="169"/>
    </location>
</feature>
<evidence type="ECO:0000256" key="6">
    <source>
        <dbReference type="SAM" id="Phobius"/>
    </source>
</evidence>
<evidence type="ECO:0000256" key="5">
    <source>
        <dbReference type="ARBA" id="ARBA00023136"/>
    </source>
</evidence>
<dbReference type="Proteomes" id="UP000073388">
    <property type="component" value="Unassembled WGS sequence"/>
</dbReference>
<dbReference type="PANTHER" id="PTHR30250:SF11">
    <property type="entry name" value="O-ANTIGEN TRANSPORTER-RELATED"/>
    <property type="match status" value="1"/>
</dbReference>
<feature type="transmembrane region" description="Helical" evidence="6">
    <location>
        <begin position="363"/>
        <end position="382"/>
    </location>
</feature>
<sequence length="414" mass="47897">MLNKLKNNRRNLQEVLITSLGQFLYLFQGLIQNKIFASYFETSVFGQWALLSSVYVFISMLPFTALEQGIYKEAIPARKNGQDRQLYSLIARVYSICFSIYTLVLVFLNIIQGESFFADGYLFLFLFYAFTEIFKNTYLVLDNAYRYRKRVLLIRLLDLLSRIIPYLLLFQIGLFSIKAVLIVLCLSNLLVLVFQRNYIKEIRLSIDKIATKKIFQNIVQFSAPLMVWAIFGWLQNMIGRWYLDMFLDLEAVAAYTILTSLSYFVPNMVYTVCNAYIMPLVFSRTEKLTRKELGKYLAILSGFFAVYFISIVLLGRWLIILLADPKYLSILDYLPITTLSAILYVLAMSSTIEIYRRGETRKLLVSSIVPGAAMATIGFVLIKEFQFQGVVINYVMGHIIYTVLTMMVVLRNID</sequence>
<dbReference type="PANTHER" id="PTHR30250">
    <property type="entry name" value="PST FAMILY PREDICTED COLANIC ACID TRANSPORTER"/>
    <property type="match status" value="1"/>
</dbReference>
<organism evidence="7 8">
    <name type="scientific">Streptococcus suis</name>
    <dbReference type="NCBI Taxonomy" id="1307"/>
    <lineage>
        <taxon>Bacteria</taxon>
        <taxon>Bacillati</taxon>
        <taxon>Bacillota</taxon>
        <taxon>Bacilli</taxon>
        <taxon>Lactobacillales</taxon>
        <taxon>Streptococcaceae</taxon>
        <taxon>Streptococcus</taxon>
    </lineage>
</organism>
<evidence type="ECO:0000256" key="1">
    <source>
        <dbReference type="ARBA" id="ARBA00004651"/>
    </source>
</evidence>
<dbReference type="EMBL" id="FIIX01000029">
    <property type="protein sequence ID" value="CYW13886.1"/>
    <property type="molecule type" value="Genomic_DNA"/>
</dbReference>
<protein>
    <recommendedName>
        <fullName evidence="9">Polysaccharide biosynthesis protein</fullName>
    </recommendedName>
</protein>
<evidence type="ECO:0008006" key="9">
    <source>
        <dbReference type="Google" id="ProtNLM"/>
    </source>
</evidence>
<feature type="transmembrane region" description="Helical" evidence="6">
    <location>
        <begin position="254"/>
        <end position="277"/>
    </location>
</feature>
<feature type="transmembrane region" description="Helical" evidence="6">
    <location>
        <begin position="333"/>
        <end position="351"/>
    </location>
</feature>
<evidence type="ECO:0000313" key="7">
    <source>
        <dbReference type="EMBL" id="CYW13886.1"/>
    </source>
</evidence>